<evidence type="ECO:0000256" key="2">
    <source>
        <dbReference type="ARBA" id="ARBA00023315"/>
    </source>
</evidence>
<gene>
    <name evidence="4" type="ORF">QU24_05525</name>
</gene>
<dbReference type="InterPro" id="IPR050832">
    <property type="entry name" value="Bact_Acetyltransf"/>
</dbReference>
<keyword evidence="2" id="KW-0012">Acyltransferase</keyword>
<dbReference type="AlphaFoldDB" id="A0A0B1R8Y3"/>
<dbReference type="InterPro" id="IPR016181">
    <property type="entry name" value="Acyl_CoA_acyltransferase"/>
</dbReference>
<evidence type="ECO:0000259" key="3">
    <source>
        <dbReference type="PROSITE" id="PS51186"/>
    </source>
</evidence>
<dbReference type="PANTHER" id="PTHR43877">
    <property type="entry name" value="AMINOALKYLPHOSPHONATE N-ACETYLTRANSFERASE-RELATED-RELATED"/>
    <property type="match status" value="1"/>
</dbReference>
<keyword evidence="1 4" id="KW-0808">Transferase</keyword>
<dbReference type="SUPFAM" id="SSF55729">
    <property type="entry name" value="Acyl-CoA N-acyltransferases (Nat)"/>
    <property type="match status" value="1"/>
</dbReference>
<proteinExistence type="predicted"/>
<sequence>MIKIVALSEVPHHASHITDWLWQAFGEGTSREFYHSIVRSSLNGADYPVTFVALDGDVPLGTVGFWRCDLISRQDLYPWVAALYVDEPARGQGLSEALQQHVIDFARQRGHEKLWLWSTFGGYYERFGWDYQCDALEFPDVRVKVYSQDLA</sequence>
<organism evidence="4 5">
    <name type="scientific">Pantoea rodasii</name>
    <dbReference type="NCBI Taxonomy" id="1076549"/>
    <lineage>
        <taxon>Bacteria</taxon>
        <taxon>Pseudomonadati</taxon>
        <taxon>Pseudomonadota</taxon>
        <taxon>Gammaproteobacteria</taxon>
        <taxon>Enterobacterales</taxon>
        <taxon>Erwiniaceae</taxon>
        <taxon>Pantoea</taxon>
    </lineage>
</organism>
<protein>
    <submittedName>
        <fullName evidence="4">GNAT family acetyltransferase</fullName>
    </submittedName>
</protein>
<dbReference type="EMBL" id="JTJJ01000023">
    <property type="protein sequence ID" value="KHJ69074.1"/>
    <property type="molecule type" value="Genomic_DNA"/>
</dbReference>
<dbReference type="PANTHER" id="PTHR43877:SF2">
    <property type="entry name" value="AMINOALKYLPHOSPHONATE N-ACETYLTRANSFERASE-RELATED"/>
    <property type="match status" value="1"/>
</dbReference>
<evidence type="ECO:0000256" key="1">
    <source>
        <dbReference type="ARBA" id="ARBA00022679"/>
    </source>
</evidence>
<dbReference type="CDD" id="cd04301">
    <property type="entry name" value="NAT_SF"/>
    <property type="match status" value="1"/>
</dbReference>
<evidence type="ECO:0000313" key="4">
    <source>
        <dbReference type="EMBL" id="KHJ69074.1"/>
    </source>
</evidence>
<comment type="caution">
    <text evidence="4">The sequence shown here is derived from an EMBL/GenBank/DDBJ whole genome shotgun (WGS) entry which is preliminary data.</text>
</comment>
<dbReference type="InterPro" id="IPR000182">
    <property type="entry name" value="GNAT_dom"/>
</dbReference>
<dbReference type="PROSITE" id="PS51186">
    <property type="entry name" value="GNAT"/>
    <property type="match status" value="1"/>
</dbReference>
<feature type="domain" description="N-acetyltransferase" evidence="3">
    <location>
        <begin position="2"/>
        <end position="151"/>
    </location>
</feature>
<dbReference type="RefSeq" id="WP_039329026.1">
    <property type="nucleotide sequence ID" value="NZ_JTJJ01000023.1"/>
</dbReference>
<dbReference type="Proteomes" id="UP000030853">
    <property type="component" value="Unassembled WGS sequence"/>
</dbReference>
<dbReference type="Pfam" id="PF00583">
    <property type="entry name" value="Acetyltransf_1"/>
    <property type="match status" value="1"/>
</dbReference>
<dbReference type="GO" id="GO:0016747">
    <property type="term" value="F:acyltransferase activity, transferring groups other than amino-acyl groups"/>
    <property type="evidence" value="ECO:0007669"/>
    <property type="project" value="InterPro"/>
</dbReference>
<name>A0A0B1R8Y3_9GAMM</name>
<accession>A0A0B1R8Y3</accession>
<evidence type="ECO:0000313" key="5">
    <source>
        <dbReference type="Proteomes" id="UP000030853"/>
    </source>
</evidence>
<reference evidence="4 5" key="1">
    <citation type="submission" date="2014-11" db="EMBL/GenBank/DDBJ databases">
        <title>Genome sequencing of Pantoea rodasii ND03.</title>
        <authorList>
            <person name="Muhamad Yunos N.Y."/>
            <person name="Chan K.-G."/>
        </authorList>
    </citation>
    <scope>NUCLEOTIDE SEQUENCE [LARGE SCALE GENOMIC DNA]</scope>
    <source>
        <strain evidence="4 5">ND03</strain>
    </source>
</reference>
<dbReference type="Gene3D" id="3.40.630.30">
    <property type="match status" value="1"/>
</dbReference>